<evidence type="ECO:0000256" key="10">
    <source>
        <dbReference type="SAM" id="MobiDB-lite"/>
    </source>
</evidence>
<name>A0A0N5CE98_STREA</name>
<evidence type="ECO:0000256" key="4">
    <source>
        <dbReference type="ARBA" id="ARBA00022741"/>
    </source>
</evidence>
<dbReference type="PANTHER" id="PTHR45794">
    <property type="entry name" value="LEUCYL-TRNA SYNTHETASE"/>
    <property type="match status" value="1"/>
</dbReference>
<dbReference type="Gene3D" id="1.10.730.10">
    <property type="entry name" value="Isoleucyl-tRNA Synthetase, Domain 1"/>
    <property type="match status" value="1"/>
</dbReference>
<dbReference type="Gene3D" id="3.40.50.620">
    <property type="entry name" value="HUPs"/>
    <property type="match status" value="1"/>
</dbReference>
<keyword evidence="7 9" id="KW-0030">Aminoacyl-tRNA synthetase</keyword>
<organism evidence="14 15">
    <name type="scientific">Strongyloides papillosus</name>
    <name type="common">Intestinal threadworm</name>
    <dbReference type="NCBI Taxonomy" id="174720"/>
    <lineage>
        <taxon>Eukaryota</taxon>
        <taxon>Metazoa</taxon>
        <taxon>Ecdysozoa</taxon>
        <taxon>Nematoda</taxon>
        <taxon>Chromadorea</taxon>
        <taxon>Rhabditida</taxon>
        <taxon>Tylenchina</taxon>
        <taxon>Panagrolaimomorpha</taxon>
        <taxon>Strongyloidoidea</taxon>
        <taxon>Strongyloididae</taxon>
        <taxon>Strongyloides</taxon>
    </lineage>
</organism>
<dbReference type="Pfam" id="PF00133">
    <property type="entry name" value="tRNA-synt_1"/>
    <property type="match status" value="2"/>
</dbReference>
<feature type="compositionally biased region" description="Acidic residues" evidence="10">
    <location>
        <begin position="118"/>
        <end position="130"/>
    </location>
</feature>
<dbReference type="InterPro" id="IPR014729">
    <property type="entry name" value="Rossmann-like_a/b/a_fold"/>
</dbReference>
<dbReference type="SUPFAM" id="SSF52374">
    <property type="entry name" value="Nucleotidylyl transferase"/>
    <property type="match status" value="1"/>
</dbReference>
<dbReference type="InterPro" id="IPR002300">
    <property type="entry name" value="aa-tRNA-synth_Ia"/>
</dbReference>
<dbReference type="GO" id="GO:0006429">
    <property type="term" value="P:leucyl-tRNA aminoacylation"/>
    <property type="evidence" value="ECO:0007669"/>
    <property type="project" value="InterPro"/>
</dbReference>
<keyword evidence="5 9" id="KW-0067">ATP-binding</keyword>
<comment type="similarity">
    <text evidence="1 9">Belongs to the class-I aminoacyl-tRNA synthetase family.</text>
</comment>
<dbReference type="SUPFAM" id="SSF47323">
    <property type="entry name" value="Anticodon-binding domain of a subclass of class I aminoacyl-tRNA synthetases"/>
    <property type="match status" value="1"/>
</dbReference>
<evidence type="ECO:0000256" key="3">
    <source>
        <dbReference type="ARBA" id="ARBA00022598"/>
    </source>
</evidence>
<dbReference type="InterPro" id="IPR004493">
    <property type="entry name" value="Leu-tRNA-synth_Ia_arc/euk"/>
</dbReference>
<dbReference type="InterPro" id="IPR009008">
    <property type="entry name" value="Val/Leu/Ile-tRNA-synth_edit"/>
</dbReference>
<evidence type="ECO:0000256" key="9">
    <source>
        <dbReference type="RuleBase" id="RU363035"/>
    </source>
</evidence>
<dbReference type="STRING" id="174720.A0A0N5CE98"/>
<feature type="domain" description="Methionyl/Valyl/Leucyl/Isoleucyl-tRNA synthetase anticodon-binding" evidence="12">
    <location>
        <begin position="805"/>
        <end position="933"/>
    </location>
</feature>
<dbReference type="GO" id="GO:0004823">
    <property type="term" value="F:leucine-tRNA ligase activity"/>
    <property type="evidence" value="ECO:0007669"/>
    <property type="project" value="UniProtKB-EC"/>
</dbReference>
<evidence type="ECO:0000259" key="11">
    <source>
        <dbReference type="Pfam" id="PF00133"/>
    </source>
</evidence>
<evidence type="ECO:0000313" key="15">
    <source>
        <dbReference type="WBParaSite" id="SPAL_0001618800.1"/>
    </source>
</evidence>
<evidence type="ECO:0000259" key="12">
    <source>
        <dbReference type="Pfam" id="PF08264"/>
    </source>
</evidence>
<dbReference type="NCBIfam" id="TIGR00395">
    <property type="entry name" value="leuS_arch"/>
    <property type="match status" value="1"/>
</dbReference>
<dbReference type="InterPro" id="IPR001412">
    <property type="entry name" value="aa-tRNA-synth_I_CS"/>
</dbReference>
<evidence type="ECO:0000256" key="5">
    <source>
        <dbReference type="ARBA" id="ARBA00022840"/>
    </source>
</evidence>
<dbReference type="InterPro" id="IPR055416">
    <property type="entry name" value="RBD_LARS1"/>
</dbReference>
<evidence type="ECO:0000259" key="13">
    <source>
        <dbReference type="Pfam" id="PF24810"/>
    </source>
</evidence>
<reference evidence="15" key="1">
    <citation type="submission" date="2017-02" db="UniProtKB">
        <authorList>
            <consortium name="WormBaseParasite"/>
        </authorList>
    </citation>
    <scope>IDENTIFICATION</scope>
</reference>
<evidence type="ECO:0000256" key="1">
    <source>
        <dbReference type="ARBA" id="ARBA00005594"/>
    </source>
</evidence>
<dbReference type="GO" id="GO:0002161">
    <property type="term" value="F:aminoacyl-tRNA deacylase activity"/>
    <property type="evidence" value="ECO:0007669"/>
    <property type="project" value="InterPro"/>
</dbReference>
<dbReference type="InterPro" id="IPR013155">
    <property type="entry name" value="M/V/L/I-tRNA-synth_anticd-bd"/>
</dbReference>
<dbReference type="PROSITE" id="PS00178">
    <property type="entry name" value="AA_TRNA_LIGASE_I"/>
    <property type="match status" value="1"/>
</dbReference>
<feature type="domain" description="Leucine--tRNA ligase RagD-binding" evidence="13">
    <location>
        <begin position="949"/>
        <end position="1021"/>
    </location>
</feature>
<dbReference type="GO" id="GO:0005524">
    <property type="term" value="F:ATP binding"/>
    <property type="evidence" value="ECO:0007669"/>
    <property type="project" value="UniProtKB-KW"/>
</dbReference>
<evidence type="ECO:0000256" key="8">
    <source>
        <dbReference type="ARBA" id="ARBA00030520"/>
    </source>
</evidence>
<dbReference type="Proteomes" id="UP000046392">
    <property type="component" value="Unplaced"/>
</dbReference>
<sequence>MDNQTPKERRKVQELLKIEAEIQKKWEDAKVFESDASNEKMEKFMTTFPFPYMNGRLHLGHTFTISKSEFTLGYQRLLGKKTLFPFGFHCTGMPIKACADKLAREMETYGYPPKFPNEEETTPEVEENDAIAEITKDKSKGKKSKAVAKAGTAKFQWQIMQSLGLSDEEIKEFANPIHWLYYFPPKAIHDLKKLGMKIDWRRSFITTDVNPYFDSFVSWQFRKLKESKKIEFGKRYTIFSPKDGQPCMDHDRATGEGVGPQEYTLIKLEIVEKTKYLLEKLNGNNKKIYLVAATLRPETMYGQTNCYLHPDIAYSVFYVNNDESEMFVATKRSARNMCYQDITKEHGVINFVEGLETIYGRDLLGCGLKAPLTKYEKVYALPMLTIKDDKGTGVVTSVPSDSPDDLAALNDLKKKAALREKYGITDDMVFPFEPVPVIQIPSIGDMAAVTMVEKLKIESQNEKDKLEKAKKEVYLKGFYDGIMLVGKYKGMKTADAKKLVREDLIASGDALNYNEPEKKIMSRSGDECIVALCDQWYLNYGDEEWKSMAKKCLAQLETYSDDVRKNFERTIDWLHEYACSRSYGLGTKLPWDPVYLIESLSDSTIYNAFYTVAHMLQGSLDGKELGSLEISADKMTDDVWDYIFCSKPYNPETMPIEEGKLISMRKEFEFWYPTDMRVSGKDLIQNHLTYYLFNHVAIWPDRQDKWPKGIRGNGHLLLNNEKMSKNTGNFLTLYESIEKFSADGTRFSLADAGDGVEDANFVFAMADAAILRLYNFVEFVREIVALRDEGKLRKDVENYSFADAVFDSEMSFLINQTKEAYDKTNFKEALKCGFFEFQSARDRYRELCHGDSCNMRCDLIMKFIEYQCIILSPICSHVTEKVWEIIGKEGFVVNAKWPDVSPSDENIIAQARFLDSVMRDFRLRLKNQLNPKKKPAKPILPPTSATVYIAKTYPSWQGETLRILNELYLSNGNQFPDNKVISQTLGKCENLKKFAKKLMPFVQLVKSNVEEKGISAMSVVCEFDQKQILETNLAYILSSLQLKEIVFKDSTSEGVDKTIAETCCPGSPVIIYEFPSE</sequence>
<dbReference type="InterPro" id="IPR009080">
    <property type="entry name" value="tRNAsynth_Ia_anticodon-bd"/>
</dbReference>
<dbReference type="PANTHER" id="PTHR45794:SF1">
    <property type="entry name" value="LEUCINE--TRNA LIGASE, CYTOPLASMIC"/>
    <property type="match status" value="1"/>
</dbReference>
<proteinExistence type="inferred from homology"/>
<keyword evidence="4 9" id="KW-0547">Nucleotide-binding</keyword>
<dbReference type="EC" id="6.1.1.4" evidence="2"/>
<dbReference type="Pfam" id="PF08264">
    <property type="entry name" value="Anticodon_1"/>
    <property type="match status" value="1"/>
</dbReference>
<keyword evidence="3 9" id="KW-0436">Ligase</keyword>
<dbReference type="WBParaSite" id="SPAL_0001618800.1">
    <property type="protein sequence ID" value="SPAL_0001618800.1"/>
    <property type="gene ID" value="SPAL_0001618800"/>
</dbReference>
<evidence type="ECO:0000313" key="14">
    <source>
        <dbReference type="Proteomes" id="UP000046392"/>
    </source>
</evidence>
<evidence type="ECO:0000256" key="7">
    <source>
        <dbReference type="ARBA" id="ARBA00023146"/>
    </source>
</evidence>
<keyword evidence="14" id="KW-1185">Reference proteome</keyword>
<feature type="domain" description="Aminoacyl-tRNA synthetase class Ia" evidence="11">
    <location>
        <begin position="179"/>
        <end position="760"/>
    </location>
</feature>
<accession>A0A0N5CE98</accession>
<protein>
    <recommendedName>
        <fullName evidence="2">leucine--tRNA ligase</fullName>
        <ecNumber evidence="2">6.1.1.4</ecNumber>
    </recommendedName>
    <alternativeName>
        <fullName evidence="8">Leucyl-tRNA synthetase</fullName>
    </alternativeName>
</protein>
<dbReference type="Gene3D" id="3.90.740.10">
    <property type="entry name" value="Valyl/Leucyl/Isoleucyl-tRNA synthetase, editing domain"/>
    <property type="match status" value="1"/>
</dbReference>
<keyword evidence="6 9" id="KW-0648">Protein biosynthesis</keyword>
<evidence type="ECO:0000256" key="2">
    <source>
        <dbReference type="ARBA" id="ARBA00013164"/>
    </source>
</evidence>
<dbReference type="FunFam" id="3.90.740.10:FF:000001">
    <property type="entry name" value="Leucine--tRNA ligase, cytoplasmic"/>
    <property type="match status" value="1"/>
</dbReference>
<feature type="region of interest" description="Disordered" evidence="10">
    <location>
        <begin position="111"/>
        <end position="137"/>
    </location>
</feature>
<dbReference type="SUPFAM" id="SSF50677">
    <property type="entry name" value="ValRS/IleRS/LeuRS editing domain"/>
    <property type="match status" value="1"/>
</dbReference>
<dbReference type="AlphaFoldDB" id="A0A0N5CE98"/>
<dbReference type="Pfam" id="PF24810">
    <property type="entry name" value="RBD_LARS1"/>
    <property type="match status" value="1"/>
</dbReference>
<evidence type="ECO:0000256" key="6">
    <source>
        <dbReference type="ARBA" id="ARBA00022917"/>
    </source>
</evidence>
<feature type="domain" description="Aminoacyl-tRNA synthetase class Ia" evidence="11">
    <location>
        <begin position="22"/>
        <end position="102"/>
    </location>
</feature>